<sequence>MVGYRSLMDAGTTNFVSKSSKTKFFCDSCSKVYYSQGGLYTHKRRECGKEPAYICSHCPYRTKHKHSLKFHVNSRHPEAPPPTFANSNKMGRSPVNYSNIPVSDLTSTAGQSQNTFHRSSVKHENTSYKGSDHLQNFQTNQWF</sequence>
<dbReference type="EMBL" id="WIXP02000011">
    <property type="protein sequence ID" value="KAF6202987.1"/>
    <property type="molecule type" value="Genomic_DNA"/>
</dbReference>
<keyword evidence="1" id="KW-0863">Zinc-finger</keyword>
<keyword evidence="1" id="KW-0862">Zinc</keyword>
<comment type="caution">
    <text evidence="4">The sequence shown here is derived from an EMBL/GenBank/DDBJ whole genome shotgun (WGS) entry which is preliminary data.</text>
</comment>
<gene>
    <name evidence="4" type="ORF">GE061_003399</name>
</gene>
<keyword evidence="5" id="KW-1185">Reference proteome</keyword>
<reference evidence="4" key="1">
    <citation type="journal article" date="2021" name="Mol. Ecol. Resour.">
        <title>Apolygus lucorum genome provides insights into omnivorousness and mesophyll feeding.</title>
        <authorList>
            <person name="Liu Y."/>
            <person name="Liu H."/>
            <person name="Wang H."/>
            <person name="Huang T."/>
            <person name="Liu B."/>
            <person name="Yang B."/>
            <person name="Yin L."/>
            <person name="Li B."/>
            <person name="Zhang Y."/>
            <person name="Zhang S."/>
            <person name="Jiang F."/>
            <person name="Zhang X."/>
            <person name="Ren Y."/>
            <person name="Wang B."/>
            <person name="Wang S."/>
            <person name="Lu Y."/>
            <person name="Wu K."/>
            <person name="Fan W."/>
            <person name="Wang G."/>
        </authorList>
    </citation>
    <scope>NUCLEOTIDE SEQUENCE</scope>
    <source>
        <strain evidence="4">12Hb</strain>
    </source>
</reference>
<dbReference type="GO" id="GO:0008270">
    <property type="term" value="F:zinc ion binding"/>
    <property type="evidence" value="ECO:0007669"/>
    <property type="project" value="UniProtKB-KW"/>
</dbReference>
<accession>A0A8S9X1W8</accession>
<dbReference type="Gene3D" id="3.30.160.60">
    <property type="entry name" value="Classic Zinc Finger"/>
    <property type="match status" value="1"/>
</dbReference>
<protein>
    <recommendedName>
        <fullName evidence="3">C2H2-type domain-containing protein</fullName>
    </recommendedName>
</protein>
<organism evidence="4 5">
    <name type="scientific">Apolygus lucorum</name>
    <name type="common">Small green plant bug</name>
    <name type="synonym">Lygocoris lucorum</name>
    <dbReference type="NCBI Taxonomy" id="248454"/>
    <lineage>
        <taxon>Eukaryota</taxon>
        <taxon>Metazoa</taxon>
        <taxon>Ecdysozoa</taxon>
        <taxon>Arthropoda</taxon>
        <taxon>Hexapoda</taxon>
        <taxon>Insecta</taxon>
        <taxon>Pterygota</taxon>
        <taxon>Neoptera</taxon>
        <taxon>Paraneoptera</taxon>
        <taxon>Hemiptera</taxon>
        <taxon>Heteroptera</taxon>
        <taxon>Panheteroptera</taxon>
        <taxon>Cimicomorpha</taxon>
        <taxon>Miridae</taxon>
        <taxon>Mirini</taxon>
        <taxon>Apolygus</taxon>
    </lineage>
</organism>
<dbReference type="Proteomes" id="UP000466442">
    <property type="component" value="Unassembled WGS sequence"/>
</dbReference>
<name>A0A8S9X1W8_APOLU</name>
<keyword evidence="1" id="KW-0479">Metal-binding</keyword>
<feature type="compositionally biased region" description="Polar residues" evidence="2">
    <location>
        <begin position="102"/>
        <end position="118"/>
    </location>
</feature>
<dbReference type="InterPro" id="IPR036236">
    <property type="entry name" value="Znf_C2H2_sf"/>
</dbReference>
<evidence type="ECO:0000256" key="1">
    <source>
        <dbReference type="PROSITE-ProRule" id="PRU00042"/>
    </source>
</evidence>
<proteinExistence type="predicted"/>
<dbReference type="PROSITE" id="PS50157">
    <property type="entry name" value="ZINC_FINGER_C2H2_2"/>
    <property type="match status" value="1"/>
</dbReference>
<dbReference type="InterPro" id="IPR013087">
    <property type="entry name" value="Znf_C2H2_type"/>
</dbReference>
<dbReference type="OrthoDB" id="8186305at2759"/>
<feature type="region of interest" description="Disordered" evidence="2">
    <location>
        <begin position="102"/>
        <end position="132"/>
    </location>
</feature>
<evidence type="ECO:0000313" key="4">
    <source>
        <dbReference type="EMBL" id="KAF6202987.1"/>
    </source>
</evidence>
<dbReference type="SUPFAM" id="SSF57667">
    <property type="entry name" value="beta-beta-alpha zinc fingers"/>
    <property type="match status" value="1"/>
</dbReference>
<dbReference type="AlphaFoldDB" id="A0A8S9X1W8"/>
<feature type="domain" description="C2H2-type" evidence="3">
    <location>
        <begin position="24"/>
        <end position="51"/>
    </location>
</feature>
<evidence type="ECO:0000313" key="5">
    <source>
        <dbReference type="Proteomes" id="UP000466442"/>
    </source>
</evidence>
<evidence type="ECO:0000259" key="3">
    <source>
        <dbReference type="PROSITE" id="PS50157"/>
    </source>
</evidence>
<evidence type="ECO:0000256" key="2">
    <source>
        <dbReference type="SAM" id="MobiDB-lite"/>
    </source>
</evidence>
<feature type="compositionally biased region" description="Basic and acidic residues" evidence="2">
    <location>
        <begin position="121"/>
        <end position="132"/>
    </location>
</feature>